<dbReference type="EMBL" id="JAETWB010000001">
    <property type="protein sequence ID" value="MBL6076506.1"/>
    <property type="molecule type" value="Genomic_DNA"/>
</dbReference>
<keyword evidence="1" id="KW-1133">Transmembrane helix</keyword>
<dbReference type="RefSeq" id="WP_202829695.1">
    <property type="nucleotide sequence ID" value="NZ_JAETWB010000001.1"/>
</dbReference>
<evidence type="ECO:0000256" key="1">
    <source>
        <dbReference type="SAM" id="Phobius"/>
    </source>
</evidence>
<feature type="transmembrane region" description="Helical" evidence="1">
    <location>
        <begin position="41"/>
        <end position="61"/>
    </location>
</feature>
<gene>
    <name evidence="2" type="ORF">JMJ56_00730</name>
</gene>
<evidence type="ECO:0000313" key="3">
    <source>
        <dbReference type="Proteomes" id="UP000660885"/>
    </source>
</evidence>
<protein>
    <recommendedName>
        <fullName evidence="4">DUF2939 domain-containing protein</fullName>
    </recommendedName>
</protein>
<evidence type="ECO:0000313" key="2">
    <source>
        <dbReference type="EMBL" id="MBL6076506.1"/>
    </source>
</evidence>
<proteinExistence type="predicted"/>
<evidence type="ECO:0008006" key="4">
    <source>
        <dbReference type="Google" id="ProtNLM"/>
    </source>
</evidence>
<reference evidence="2 3" key="1">
    <citation type="submission" date="2021-01" db="EMBL/GenBank/DDBJ databases">
        <title>Belnapia mucosa sp. nov. and Belnapia arida sp. nov., isolated from the Tabernas Desert (Almeria, Spain).</title>
        <authorList>
            <person name="Molina-Menor E."/>
            <person name="Vidal-Verdu A."/>
            <person name="Calonge A."/>
            <person name="Satari L."/>
            <person name="Pereto J."/>
            <person name="Porcar M."/>
        </authorList>
    </citation>
    <scope>NUCLEOTIDE SEQUENCE [LARGE SCALE GENOMIC DNA]</scope>
    <source>
        <strain evidence="2 3">T18</strain>
    </source>
</reference>
<dbReference type="Proteomes" id="UP000660885">
    <property type="component" value="Unassembled WGS sequence"/>
</dbReference>
<name>A0ABS1TVN8_9PROT</name>
<comment type="caution">
    <text evidence="2">The sequence shown here is derived from an EMBL/GenBank/DDBJ whole genome shotgun (WGS) entry which is preliminary data.</text>
</comment>
<keyword evidence="1" id="KW-0472">Membrane</keyword>
<accession>A0ABS1TVN8</accession>
<keyword evidence="3" id="KW-1185">Reference proteome</keyword>
<sequence length="184" mass="19452">MRSSAQDDPWDEIWACYDAAHRPMPLNATAPVRARHRNGRVLLVLLGLLAFLAVAASAFAAPRQAAREVSAALRAADRASLAALVDWEALLHAAPPLAVPDNGFLAGLGRIVQQHRATPEGLAALVQARVGPGWPDPAIETTGLATARLVLASTSQPGRGVALSLALQDYLPPRWRVVAVEPFG</sequence>
<keyword evidence="1" id="KW-0812">Transmembrane</keyword>
<organism evidence="2 3">
    <name type="scientific">Belnapia arida</name>
    <dbReference type="NCBI Taxonomy" id="2804533"/>
    <lineage>
        <taxon>Bacteria</taxon>
        <taxon>Pseudomonadati</taxon>
        <taxon>Pseudomonadota</taxon>
        <taxon>Alphaproteobacteria</taxon>
        <taxon>Acetobacterales</taxon>
        <taxon>Roseomonadaceae</taxon>
        <taxon>Belnapia</taxon>
    </lineage>
</organism>